<sequence length="142" mass="15295">MGEKMTDEEWRAFVSAGTRTGKLATVRADGSPHVAPIWFVLDGDDLVFNTGANTVKGRNLARDGRAALCVDDDRPPFSYAVLSGRARITEDLGEMHRWATAIAARYMGEELAESYGARNAVPGELLVRVGIDKVVSEAGVAD</sequence>
<comment type="caution">
    <text evidence="3">The sequence shown here is derived from an EMBL/GenBank/DDBJ whole genome shotgun (WGS) entry which is preliminary data.</text>
</comment>
<dbReference type="EMBL" id="BAAAPF010000548">
    <property type="protein sequence ID" value="GAA1514434.1"/>
    <property type="molecule type" value="Genomic_DNA"/>
</dbReference>
<keyword evidence="1" id="KW-0560">Oxidoreductase</keyword>
<reference evidence="4" key="1">
    <citation type="journal article" date="2019" name="Int. J. Syst. Evol. Microbiol.">
        <title>The Global Catalogue of Microorganisms (GCM) 10K type strain sequencing project: providing services to taxonomists for standard genome sequencing and annotation.</title>
        <authorList>
            <consortium name="The Broad Institute Genomics Platform"/>
            <consortium name="The Broad Institute Genome Sequencing Center for Infectious Disease"/>
            <person name="Wu L."/>
            <person name="Ma J."/>
        </authorList>
    </citation>
    <scope>NUCLEOTIDE SEQUENCE [LARGE SCALE GENOMIC DNA]</scope>
    <source>
        <strain evidence="4">JCM 15481</strain>
    </source>
</reference>
<dbReference type="SUPFAM" id="SSF50475">
    <property type="entry name" value="FMN-binding split barrel"/>
    <property type="match status" value="1"/>
</dbReference>
<dbReference type="Pfam" id="PF01243">
    <property type="entry name" value="PNPOx_N"/>
    <property type="match status" value="1"/>
</dbReference>
<dbReference type="RefSeq" id="WP_344296031.1">
    <property type="nucleotide sequence ID" value="NZ_BAAAPF010000548.1"/>
</dbReference>
<accession>A0ABP4L509</accession>
<name>A0ABP4L509_9ACTN</name>
<dbReference type="InterPro" id="IPR052019">
    <property type="entry name" value="F420H2_bilvrd_red/Heme_oxyg"/>
</dbReference>
<dbReference type="Proteomes" id="UP001500443">
    <property type="component" value="Unassembled WGS sequence"/>
</dbReference>
<feature type="domain" description="Pyridoxamine 5'-phosphate oxidase N-terminal" evidence="2">
    <location>
        <begin position="7"/>
        <end position="116"/>
    </location>
</feature>
<dbReference type="InterPro" id="IPR011576">
    <property type="entry name" value="Pyridox_Oxase_N"/>
</dbReference>
<evidence type="ECO:0000313" key="4">
    <source>
        <dbReference type="Proteomes" id="UP001500443"/>
    </source>
</evidence>
<keyword evidence="4" id="KW-1185">Reference proteome</keyword>
<protein>
    <submittedName>
        <fullName evidence="3">PPOX class F420-dependent oxidoreductase</fullName>
    </submittedName>
</protein>
<organism evidence="3 4">
    <name type="scientific">Streptomyces synnematoformans</name>
    <dbReference type="NCBI Taxonomy" id="415721"/>
    <lineage>
        <taxon>Bacteria</taxon>
        <taxon>Bacillati</taxon>
        <taxon>Actinomycetota</taxon>
        <taxon>Actinomycetes</taxon>
        <taxon>Kitasatosporales</taxon>
        <taxon>Streptomycetaceae</taxon>
        <taxon>Streptomyces</taxon>
    </lineage>
</organism>
<dbReference type="Gene3D" id="2.30.110.10">
    <property type="entry name" value="Electron Transport, Fmn-binding Protein, Chain A"/>
    <property type="match status" value="1"/>
</dbReference>
<evidence type="ECO:0000313" key="3">
    <source>
        <dbReference type="EMBL" id="GAA1514434.1"/>
    </source>
</evidence>
<proteinExistence type="predicted"/>
<dbReference type="InterPro" id="IPR019920">
    <property type="entry name" value="F420-binding_dom_put"/>
</dbReference>
<dbReference type="InterPro" id="IPR012349">
    <property type="entry name" value="Split_barrel_FMN-bd"/>
</dbReference>
<dbReference type="PANTHER" id="PTHR35176">
    <property type="entry name" value="HEME OXYGENASE HI_0854-RELATED"/>
    <property type="match status" value="1"/>
</dbReference>
<gene>
    <name evidence="3" type="ORF">GCM10009802_66770</name>
</gene>
<dbReference type="PANTHER" id="PTHR35176:SF1">
    <property type="entry name" value="F420H(2)-DEPENDENT BILIVERDIN REDUCTASE"/>
    <property type="match status" value="1"/>
</dbReference>
<dbReference type="NCBIfam" id="TIGR03618">
    <property type="entry name" value="Rv1155_F420"/>
    <property type="match status" value="1"/>
</dbReference>
<evidence type="ECO:0000259" key="2">
    <source>
        <dbReference type="Pfam" id="PF01243"/>
    </source>
</evidence>
<evidence type="ECO:0000256" key="1">
    <source>
        <dbReference type="ARBA" id="ARBA00023002"/>
    </source>
</evidence>